<dbReference type="GO" id="GO:0003700">
    <property type="term" value="F:DNA-binding transcription factor activity"/>
    <property type="evidence" value="ECO:0007669"/>
    <property type="project" value="InterPro"/>
</dbReference>
<gene>
    <name evidence="1" type="ORF">GGQ96_002401</name>
</gene>
<comment type="caution">
    <text evidence="1">The sequence shown here is derived from an EMBL/GenBank/DDBJ whole genome shotgun (WGS) entry which is preliminary data.</text>
</comment>
<reference evidence="1 2" key="1">
    <citation type="submission" date="2020-08" db="EMBL/GenBank/DDBJ databases">
        <title>Genomic Encyclopedia of Type Strains, Phase IV (KMG-IV): sequencing the most valuable type-strain genomes for metagenomic binning, comparative biology and taxonomic classification.</title>
        <authorList>
            <person name="Goeker M."/>
        </authorList>
    </citation>
    <scope>NUCLEOTIDE SEQUENCE [LARGE SCALE GENOMIC DNA]</scope>
    <source>
        <strain evidence="1 2">DSM 15867</strain>
    </source>
</reference>
<protein>
    <recommendedName>
        <fullName evidence="3">HTH marR-type domain-containing protein</fullName>
    </recommendedName>
</protein>
<name>A0A7W7AJN3_9SPHN</name>
<dbReference type="InterPro" id="IPR036390">
    <property type="entry name" value="WH_DNA-bd_sf"/>
</dbReference>
<proteinExistence type="predicted"/>
<dbReference type="EMBL" id="JACHNY010000004">
    <property type="protein sequence ID" value="MBB4618265.1"/>
    <property type="molecule type" value="Genomic_DNA"/>
</dbReference>
<organism evidence="1 2">
    <name type="scientific">Sphingomonas abaci</name>
    <dbReference type="NCBI Taxonomy" id="237611"/>
    <lineage>
        <taxon>Bacteria</taxon>
        <taxon>Pseudomonadati</taxon>
        <taxon>Pseudomonadota</taxon>
        <taxon>Alphaproteobacteria</taxon>
        <taxon>Sphingomonadales</taxon>
        <taxon>Sphingomonadaceae</taxon>
        <taxon>Sphingomonas</taxon>
    </lineage>
</organism>
<dbReference type="SUPFAM" id="SSF46785">
    <property type="entry name" value="Winged helix' DNA-binding domain"/>
    <property type="match status" value="1"/>
</dbReference>
<keyword evidence="2" id="KW-1185">Reference proteome</keyword>
<evidence type="ECO:0008006" key="3">
    <source>
        <dbReference type="Google" id="ProtNLM"/>
    </source>
</evidence>
<dbReference type="Gene3D" id="1.10.10.10">
    <property type="entry name" value="Winged helix-like DNA-binding domain superfamily/Winged helix DNA-binding domain"/>
    <property type="match status" value="1"/>
</dbReference>
<accession>A0A7W7AJN3</accession>
<dbReference type="InterPro" id="IPR036388">
    <property type="entry name" value="WH-like_DNA-bd_sf"/>
</dbReference>
<dbReference type="Proteomes" id="UP000574769">
    <property type="component" value="Unassembled WGS sequence"/>
</dbReference>
<dbReference type="AlphaFoldDB" id="A0A7W7AJN3"/>
<dbReference type="RefSeq" id="WP_184114849.1">
    <property type="nucleotide sequence ID" value="NZ_JACHNY010000004.1"/>
</dbReference>
<evidence type="ECO:0000313" key="1">
    <source>
        <dbReference type="EMBL" id="MBB4618265.1"/>
    </source>
</evidence>
<sequence length="124" mass="14290">MSRRERNPVVPDDVAGLALRLWHERRWRDRHFQRYPDLFADPAWDLLLDLLIAESEGRTVSTTAACLASGVAASTALRYVHLLESQGLVKRVPDRRDARRVLVQLSSTGRREMIAYLRLIQAQR</sequence>
<evidence type="ECO:0000313" key="2">
    <source>
        <dbReference type="Proteomes" id="UP000574769"/>
    </source>
</evidence>